<dbReference type="HAMAP" id="MF_00109">
    <property type="entry name" value="Shikimate_kinase"/>
    <property type="match status" value="1"/>
</dbReference>
<dbReference type="GO" id="GO:0005524">
    <property type="term" value="F:ATP binding"/>
    <property type="evidence" value="ECO:0007669"/>
    <property type="project" value="UniProtKB-UniRule"/>
</dbReference>
<dbReference type="CDD" id="cd00464">
    <property type="entry name" value="SK"/>
    <property type="match status" value="1"/>
</dbReference>
<evidence type="ECO:0000256" key="6">
    <source>
        <dbReference type="ARBA" id="ARBA00023141"/>
    </source>
</evidence>
<feature type="binding site" evidence="7">
    <location>
        <position position="164"/>
    </location>
    <ligand>
        <name>ATP</name>
        <dbReference type="ChEBI" id="CHEBI:30616"/>
    </ligand>
</feature>
<dbReference type="Pfam" id="PF01202">
    <property type="entry name" value="SKI"/>
    <property type="match status" value="1"/>
</dbReference>
<dbReference type="InterPro" id="IPR027417">
    <property type="entry name" value="P-loop_NTPase"/>
</dbReference>
<dbReference type="PANTHER" id="PTHR21087">
    <property type="entry name" value="SHIKIMATE KINASE"/>
    <property type="match status" value="1"/>
</dbReference>
<dbReference type="SUPFAM" id="SSF52540">
    <property type="entry name" value="P-loop containing nucleoside triphosphate hydrolases"/>
    <property type="match status" value="1"/>
</dbReference>
<proteinExistence type="inferred from homology"/>
<comment type="pathway">
    <text evidence="7">Metabolic intermediate biosynthesis; chorismate biosynthesis; chorismate from D-erythrose 4-phosphate and phosphoenolpyruvate: step 5/7.</text>
</comment>
<dbReference type="UniPathway" id="UPA00053">
    <property type="reaction ID" value="UER00088"/>
</dbReference>
<gene>
    <name evidence="7" type="primary">aroK</name>
    <name evidence="8" type="ORF">FPZ52_05600</name>
</gene>
<dbReference type="InterPro" id="IPR000623">
    <property type="entry name" value="Shikimate_kinase/TSH1"/>
</dbReference>
<dbReference type="GO" id="GO:0008652">
    <property type="term" value="P:amino acid biosynthetic process"/>
    <property type="evidence" value="ECO:0007669"/>
    <property type="project" value="UniProtKB-KW"/>
</dbReference>
<dbReference type="Gene3D" id="3.40.50.300">
    <property type="entry name" value="P-loop containing nucleotide triphosphate hydrolases"/>
    <property type="match status" value="1"/>
</dbReference>
<keyword evidence="7" id="KW-0479">Metal-binding</keyword>
<dbReference type="InterPro" id="IPR031322">
    <property type="entry name" value="Shikimate/glucono_kinase"/>
</dbReference>
<dbReference type="GO" id="GO:0004765">
    <property type="term" value="F:shikimate kinase activity"/>
    <property type="evidence" value="ECO:0007669"/>
    <property type="project" value="UniProtKB-UniRule"/>
</dbReference>
<dbReference type="PRINTS" id="PR01100">
    <property type="entry name" value="SHIKIMTKNASE"/>
</dbReference>
<dbReference type="AlphaFoldDB" id="A0A5B8I6R3"/>
<dbReference type="Proteomes" id="UP000318483">
    <property type="component" value="Chromosome"/>
</dbReference>
<comment type="catalytic activity">
    <reaction evidence="7">
        <text>shikimate + ATP = 3-phosphoshikimate + ADP + H(+)</text>
        <dbReference type="Rhea" id="RHEA:13121"/>
        <dbReference type="ChEBI" id="CHEBI:15378"/>
        <dbReference type="ChEBI" id="CHEBI:30616"/>
        <dbReference type="ChEBI" id="CHEBI:36208"/>
        <dbReference type="ChEBI" id="CHEBI:145989"/>
        <dbReference type="ChEBI" id="CHEBI:456216"/>
        <dbReference type="EC" id="2.7.1.71"/>
    </reaction>
</comment>
<dbReference type="NCBIfam" id="NF010552">
    <property type="entry name" value="PRK13946.1"/>
    <property type="match status" value="1"/>
</dbReference>
<dbReference type="GO" id="GO:0000287">
    <property type="term" value="F:magnesium ion binding"/>
    <property type="evidence" value="ECO:0007669"/>
    <property type="project" value="UniProtKB-UniRule"/>
</dbReference>
<dbReference type="RefSeq" id="WP_146364508.1">
    <property type="nucleotide sequence ID" value="NZ_CP042261.1"/>
</dbReference>
<dbReference type="PANTHER" id="PTHR21087:SF16">
    <property type="entry name" value="SHIKIMATE KINASE 1, CHLOROPLASTIC"/>
    <property type="match status" value="1"/>
</dbReference>
<dbReference type="KEGG" id="lit:FPZ52_05600"/>
<comment type="cofactor">
    <cofactor evidence="7">
        <name>Mg(2+)</name>
        <dbReference type="ChEBI" id="CHEBI:18420"/>
    </cofactor>
    <text evidence="7">Binds 1 Mg(2+) ion per subunit.</text>
</comment>
<dbReference type="GO" id="GO:0009073">
    <property type="term" value="P:aromatic amino acid family biosynthetic process"/>
    <property type="evidence" value="ECO:0007669"/>
    <property type="project" value="UniProtKB-KW"/>
</dbReference>
<reference evidence="8 9" key="1">
    <citation type="submission" date="2019-07" db="EMBL/GenBank/DDBJ databases">
        <title>Litoreibacter alkalisoli sp. nov., isolated from saline-alkaline soil.</title>
        <authorList>
            <person name="Wang S."/>
            <person name="Xu L."/>
            <person name="Xing Y.-T."/>
            <person name="Sun J.-Q."/>
        </authorList>
    </citation>
    <scope>NUCLEOTIDE SEQUENCE [LARGE SCALE GENOMIC DNA]</scope>
    <source>
        <strain evidence="8 9">LN3S51</strain>
    </source>
</reference>
<name>A0A5B8I6R3_9RHOB</name>
<keyword evidence="2 7" id="KW-0808">Transferase</keyword>
<feature type="binding site" evidence="7">
    <location>
        <begin position="22"/>
        <end position="27"/>
    </location>
    <ligand>
        <name>ATP</name>
        <dbReference type="ChEBI" id="CHEBI:30616"/>
    </ligand>
</feature>
<comment type="function">
    <text evidence="7">Catalyzes the specific phosphorylation of the 3-hydroxyl group of shikimic acid using ATP as a cosubstrate.</text>
</comment>
<evidence type="ECO:0000256" key="5">
    <source>
        <dbReference type="ARBA" id="ARBA00022840"/>
    </source>
</evidence>
<evidence type="ECO:0000256" key="7">
    <source>
        <dbReference type="HAMAP-Rule" id="MF_00109"/>
    </source>
</evidence>
<evidence type="ECO:0000256" key="1">
    <source>
        <dbReference type="ARBA" id="ARBA00022605"/>
    </source>
</evidence>
<feature type="binding site" evidence="7">
    <location>
        <position position="90"/>
    </location>
    <ligand>
        <name>substrate</name>
    </ligand>
</feature>
<evidence type="ECO:0000256" key="2">
    <source>
        <dbReference type="ARBA" id="ARBA00022679"/>
    </source>
</evidence>
<evidence type="ECO:0000256" key="3">
    <source>
        <dbReference type="ARBA" id="ARBA00022741"/>
    </source>
</evidence>
<protein>
    <recommendedName>
        <fullName evidence="7">Shikimate kinase</fullName>
        <shortName evidence="7">SK</shortName>
        <ecNumber evidence="7">2.7.1.71</ecNumber>
    </recommendedName>
</protein>
<keyword evidence="3 7" id="KW-0547">Nucleotide-binding</keyword>
<comment type="subunit">
    <text evidence="7">Monomer.</text>
</comment>
<keyword evidence="5 7" id="KW-0067">ATP-binding</keyword>
<feature type="binding site" evidence="7">
    <location>
        <position position="128"/>
    </location>
    <ligand>
        <name>ATP</name>
        <dbReference type="ChEBI" id="CHEBI:30616"/>
    </ligand>
</feature>
<feature type="binding site" evidence="7">
    <location>
        <position position="68"/>
    </location>
    <ligand>
        <name>substrate</name>
    </ligand>
</feature>
<accession>A0A5B8I6R3</accession>
<dbReference type="GO" id="GO:0005829">
    <property type="term" value="C:cytosol"/>
    <property type="evidence" value="ECO:0007669"/>
    <property type="project" value="TreeGrafter"/>
</dbReference>
<dbReference type="EMBL" id="CP042261">
    <property type="protein sequence ID" value="QDY69159.1"/>
    <property type="molecule type" value="Genomic_DNA"/>
</dbReference>
<dbReference type="OrthoDB" id="9800332at2"/>
<evidence type="ECO:0000313" key="9">
    <source>
        <dbReference type="Proteomes" id="UP000318483"/>
    </source>
</evidence>
<keyword evidence="1 7" id="KW-0028">Amino-acid biosynthesis</keyword>
<keyword evidence="7" id="KW-0963">Cytoplasm</keyword>
<keyword evidence="9" id="KW-1185">Reference proteome</keyword>
<sequence>MRSSACVAYELKKTVVLVGMMGAGKTAVGTALARLLNVPFIDQDDEIERAANRTIAEIFRDHGEPFFRQKETQVLERLLSAKPMVLSTGGGAYLQERNRDLIGSHATALWLDAPLDLLWARVRHRTTRPLLMTSDPYQTLADMVKVRTPFYAQAPIHVRAEHNRSVEDMAKKVRDTLAEHPEVLKANNHVQSN</sequence>
<evidence type="ECO:0000313" key="8">
    <source>
        <dbReference type="EMBL" id="QDY69159.1"/>
    </source>
</evidence>
<keyword evidence="6 7" id="KW-0057">Aromatic amino acid biosynthesis</keyword>
<comment type="subcellular location">
    <subcellularLocation>
        <location evidence="7">Cytoplasm</location>
    </subcellularLocation>
</comment>
<feature type="binding site" evidence="7">
    <location>
        <position position="44"/>
    </location>
    <ligand>
        <name>substrate</name>
    </ligand>
</feature>
<dbReference type="EC" id="2.7.1.71" evidence="7"/>
<dbReference type="GO" id="GO:0009423">
    <property type="term" value="P:chorismate biosynthetic process"/>
    <property type="evidence" value="ECO:0007669"/>
    <property type="project" value="UniProtKB-UniRule"/>
</dbReference>
<feature type="binding site" evidence="7">
    <location>
        <position position="147"/>
    </location>
    <ligand>
        <name>substrate</name>
    </ligand>
</feature>
<keyword evidence="4 7" id="KW-0418">Kinase</keyword>
<organism evidence="8 9">
    <name type="scientific">Qingshengfaniella alkalisoli</name>
    <dbReference type="NCBI Taxonomy" id="2599296"/>
    <lineage>
        <taxon>Bacteria</taxon>
        <taxon>Pseudomonadati</taxon>
        <taxon>Pseudomonadota</taxon>
        <taxon>Alphaproteobacteria</taxon>
        <taxon>Rhodobacterales</taxon>
        <taxon>Paracoccaceae</taxon>
        <taxon>Qingshengfaniella</taxon>
    </lineage>
</organism>
<keyword evidence="7" id="KW-0460">Magnesium</keyword>
<comment type="similarity">
    <text evidence="7">Belongs to the shikimate kinase family.</text>
</comment>
<feature type="binding site" evidence="7">
    <location>
        <position position="26"/>
    </location>
    <ligand>
        <name>Mg(2+)</name>
        <dbReference type="ChEBI" id="CHEBI:18420"/>
    </ligand>
</feature>
<evidence type="ECO:0000256" key="4">
    <source>
        <dbReference type="ARBA" id="ARBA00022777"/>
    </source>
</evidence>